<sequence>MEKLQILFNSSIQSITELHPEYENHASNVLLIKTETEEVIVRSSQMIQEPHNDFWWGCKQLFGIDPRNVFHLEVINNSLAELSSFPVPRVLRKMTIDNKKYVVVEKLNGYTIHTFLNQPSSILETFGKGLALIHQKSFNYIGNPLGTHQTSIYDFHSTLINIMQQLTERFYKNNQKILEVLPEIQLLLKRIPTPTESNFILVDMDPTQFLSNGTEITGLVDTEAYAVAPRELDFIALEYVLDKKSAEDFIRGYISVRDIPDLTYVRKPYRYLYRLLSVQGSVGIEEWLNHPTYF</sequence>
<accession>A0ABD6T7L0</accession>
<organism evidence="1 2">
    <name type="scientific">Bacillus pseudomycoides</name>
    <dbReference type="NCBI Taxonomy" id="64104"/>
    <lineage>
        <taxon>Bacteria</taxon>
        <taxon>Bacillati</taxon>
        <taxon>Bacillota</taxon>
        <taxon>Bacilli</taxon>
        <taxon>Bacillales</taxon>
        <taxon>Bacillaceae</taxon>
        <taxon>Bacillus</taxon>
        <taxon>Bacillus cereus group</taxon>
    </lineage>
</organism>
<dbReference type="InterPro" id="IPR011009">
    <property type="entry name" value="Kinase-like_dom_sf"/>
</dbReference>
<evidence type="ECO:0000313" key="1">
    <source>
        <dbReference type="EMBL" id="PHE95243.1"/>
    </source>
</evidence>
<reference evidence="1 2" key="1">
    <citation type="submission" date="2017-09" db="EMBL/GenBank/DDBJ databases">
        <title>Large-scale bioinformatics analysis of Bacillus genomes uncovers conserved roles of natural products in bacterial physiology.</title>
        <authorList>
            <consortium name="Agbiome Team Llc"/>
            <person name="Bleich R.M."/>
            <person name="Grubbs K.J."/>
            <person name="Santa Maria K.C."/>
            <person name="Allen S.E."/>
            <person name="Farag S."/>
            <person name="Shank E.A."/>
            <person name="Bowers A."/>
        </authorList>
    </citation>
    <scope>NUCLEOTIDE SEQUENCE [LARGE SCALE GENOMIC DNA]</scope>
    <source>
        <strain evidence="1 2">AFS037265</strain>
    </source>
</reference>
<dbReference type="PANTHER" id="PTHR21310">
    <property type="entry name" value="AMINOGLYCOSIDE PHOSPHOTRANSFERASE-RELATED-RELATED"/>
    <property type="match status" value="1"/>
</dbReference>
<evidence type="ECO:0000313" key="2">
    <source>
        <dbReference type="Proteomes" id="UP000221918"/>
    </source>
</evidence>
<dbReference type="PANTHER" id="PTHR21310:SF15">
    <property type="entry name" value="AMINOGLYCOSIDE PHOSPHOTRANSFERASE DOMAIN-CONTAINING PROTEIN"/>
    <property type="match status" value="1"/>
</dbReference>
<dbReference type="Proteomes" id="UP000221918">
    <property type="component" value="Unassembled WGS sequence"/>
</dbReference>
<dbReference type="AlphaFoldDB" id="A0ABD6T7L0"/>
<evidence type="ECO:0008006" key="3">
    <source>
        <dbReference type="Google" id="ProtNLM"/>
    </source>
</evidence>
<dbReference type="RefSeq" id="WP_098161377.1">
    <property type="nucleotide sequence ID" value="NZ_JARTHX010000070.1"/>
</dbReference>
<dbReference type="InterPro" id="IPR051678">
    <property type="entry name" value="AGP_Transferase"/>
</dbReference>
<dbReference type="EMBL" id="NUTL01000060">
    <property type="protein sequence ID" value="PHE95243.1"/>
    <property type="molecule type" value="Genomic_DNA"/>
</dbReference>
<gene>
    <name evidence="1" type="ORF">COF81_14735</name>
</gene>
<proteinExistence type="predicted"/>
<name>A0ABD6T7L0_9BACI</name>
<protein>
    <recommendedName>
        <fullName evidence="3">Nitrate reductase</fullName>
    </recommendedName>
</protein>
<dbReference type="SUPFAM" id="SSF56112">
    <property type="entry name" value="Protein kinase-like (PK-like)"/>
    <property type="match status" value="1"/>
</dbReference>
<comment type="caution">
    <text evidence="1">The sequence shown here is derived from an EMBL/GenBank/DDBJ whole genome shotgun (WGS) entry which is preliminary data.</text>
</comment>